<evidence type="ECO:0000313" key="2">
    <source>
        <dbReference type="EMBL" id="CAA0302835.1"/>
    </source>
</evidence>
<gene>
    <name evidence="2" type="ORF">C24_LOCUS4818</name>
</gene>
<proteinExistence type="predicted"/>
<dbReference type="PANTHER" id="PTHR31111">
    <property type="entry name" value="BNAA05G37150D PROTEIN-RELATED"/>
    <property type="match status" value="1"/>
</dbReference>
<name>A0A5S9WMV8_ARATH</name>
<sequence length="164" mass="18656">MSSRDNDTSQSDHVPLDLTIEILSRLPAKSVGRFRSVSKLWSANTTSQNFINSFATGSLASRPSVLLTVRKGDILFVFSYPVDKNSSDGQFTCVGSYQLTNPNFGNLSRYHFLKWTQYRTKSYTSKMRNSIREVETVGDEVRLSDKYMYTMNVYPNHIESLVSL</sequence>
<dbReference type="AlphaFoldDB" id="A0A5S9WMV8"/>
<evidence type="ECO:0000259" key="1">
    <source>
        <dbReference type="Pfam" id="PF00646"/>
    </source>
</evidence>
<dbReference type="EMBL" id="CACSHJ010000087">
    <property type="protein sequence ID" value="CAA0302835.1"/>
    <property type="molecule type" value="Genomic_DNA"/>
</dbReference>
<evidence type="ECO:0000313" key="3">
    <source>
        <dbReference type="Proteomes" id="UP000434276"/>
    </source>
</evidence>
<protein>
    <recommendedName>
        <fullName evidence="1">F-box domain-containing protein</fullName>
    </recommendedName>
</protein>
<dbReference type="ExpressionAtlas" id="A0A5S9WMV8">
    <property type="expression patterns" value="baseline"/>
</dbReference>
<dbReference type="SUPFAM" id="SSF81383">
    <property type="entry name" value="F-box domain"/>
    <property type="match status" value="1"/>
</dbReference>
<dbReference type="RefSeq" id="NP_683449.1">
    <property type="nucleotide sequence ID" value="NM_148608.1"/>
</dbReference>
<dbReference type="OrthoDB" id="1101619at2759"/>
<feature type="domain" description="F-box" evidence="1">
    <location>
        <begin position="14"/>
        <end position="49"/>
    </location>
</feature>
<accession>A0A5S9WMV8</accession>
<dbReference type="Proteomes" id="UP000434276">
    <property type="component" value="Unassembled WGS sequence"/>
</dbReference>
<dbReference type="CDD" id="cd22157">
    <property type="entry name" value="F-box_AtFBW1-like"/>
    <property type="match status" value="1"/>
</dbReference>
<dbReference type="InterPro" id="IPR001810">
    <property type="entry name" value="F-box_dom"/>
</dbReference>
<dbReference type="Pfam" id="PF00646">
    <property type="entry name" value="F-box"/>
    <property type="match status" value="1"/>
</dbReference>
<organism evidence="2 3">
    <name type="scientific">Arabidopsis thaliana</name>
    <name type="common">Mouse-ear cress</name>
    <dbReference type="NCBI Taxonomy" id="3702"/>
    <lineage>
        <taxon>Eukaryota</taxon>
        <taxon>Viridiplantae</taxon>
        <taxon>Streptophyta</taxon>
        <taxon>Embryophyta</taxon>
        <taxon>Tracheophyta</taxon>
        <taxon>Spermatophyta</taxon>
        <taxon>Magnoliopsida</taxon>
        <taxon>eudicotyledons</taxon>
        <taxon>Gunneridae</taxon>
        <taxon>Pentapetalae</taxon>
        <taxon>rosids</taxon>
        <taxon>malvids</taxon>
        <taxon>Brassicales</taxon>
        <taxon>Brassicaceae</taxon>
        <taxon>Camelineae</taxon>
        <taxon>Arabidopsis</taxon>
    </lineage>
</organism>
<dbReference type="Gene3D" id="1.20.1280.50">
    <property type="match status" value="1"/>
</dbReference>
<dbReference type="PANTHER" id="PTHR31111:SF138">
    <property type="entry name" value="F-BOX ASSOCIATED DOMAIN-CONTAINING PROTEIN"/>
    <property type="match status" value="1"/>
</dbReference>
<reference evidence="2 3" key="1">
    <citation type="submission" date="2019-12" db="EMBL/GenBank/DDBJ databases">
        <authorList>
            <person name="Jiao W.-B."/>
            <person name="Schneeberger K."/>
        </authorList>
    </citation>
    <scope>NUCLEOTIDE SEQUENCE [LARGE SCALE GENOMIC DNA]</scope>
    <source>
        <strain evidence="3">cv. C24</strain>
    </source>
</reference>
<dbReference type="InterPro" id="IPR036047">
    <property type="entry name" value="F-box-like_dom_sf"/>
</dbReference>
<dbReference type="KEGG" id="ath:AT1G59675"/>